<dbReference type="EMBL" id="ACJM01000010">
    <property type="protein sequence ID" value="EEG77050.1"/>
    <property type="molecule type" value="Genomic_DNA"/>
</dbReference>
<evidence type="ECO:0000313" key="4">
    <source>
        <dbReference type="EMBL" id="EEG77050.1"/>
    </source>
</evidence>
<sequence length="118" mass="13693">MRQAIERMEYHRYTAVPLVDPDGRYVGTITEGDLLWKMKNTPDLTFENTEKISLKDVPLRIENEPVRIEAKIDNLLNLAITQNFIPVVDDEGVFIGIIRRREIIEYFSRQLLAKNGSC</sequence>
<name>C0GHX6_DETAL</name>
<dbReference type="SUPFAM" id="SSF54631">
    <property type="entry name" value="CBS-domain pair"/>
    <property type="match status" value="1"/>
</dbReference>
<dbReference type="Pfam" id="PF00571">
    <property type="entry name" value="CBS"/>
    <property type="match status" value="2"/>
</dbReference>
<dbReference type="PANTHER" id="PTHR43080:SF26">
    <property type="entry name" value="REGULATORY PROTEIN"/>
    <property type="match status" value="1"/>
</dbReference>
<dbReference type="PROSITE" id="PS51371">
    <property type="entry name" value="CBS"/>
    <property type="match status" value="1"/>
</dbReference>
<accession>C0GHX6</accession>
<dbReference type="InterPro" id="IPR046342">
    <property type="entry name" value="CBS_dom_sf"/>
</dbReference>
<protein>
    <submittedName>
        <fullName evidence="4">CBS domain containing membrane protein</fullName>
    </submittedName>
</protein>
<dbReference type="Proteomes" id="UP000006443">
    <property type="component" value="Unassembled WGS sequence"/>
</dbReference>
<feature type="domain" description="CBS" evidence="3">
    <location>
        <begin position="1"/>
        <end position="44"/>
    </location>
</feature>
<dbReference type="CDD" id="cd09834">
    <property type="entry name" value="CBS_pair_bac"/>
    <property type="match status" value="1"/>
</dbReference>
<dbReference type="Gene3D" id="3.10.580.10">
    <property type="entry name" value="CBS-domain"/>
    <property type="match status" value="1"/>
</dbReference>
<evidence type="ECO:0000256" key="2">
    <source>
        <dbReference type="PROSITE-ProRule" id="PRU00703"/>
    </source>
</evidence>
<keyword evidence="5" id="KW-1185">Reference proteome</keyword>
<organism evidence="4 5">
    <name type="scientific">Dethiobacter alkaliphilus AHT 1</name>
    <dbReference type="NCBI Taxonomy" id="555088"/>
    <lineage>
        <taxon>Bacteria</taxon>
        <taxon>Bacillati</taxon>
        <taxon>Bacillota</taxon>
        <taxon>Dethiobacteria</taxon>
        <taxon>Dethiobacterales</taxon>
        <taxon>Dethiobacteraceae</taxon>
        <taxon>Dethiobacter</taxon>
    </lineage>
</organism>
<evidence type="ECO:0000259" key="3">
    <source>
        <dbReference type="PROSITE" id="PS51371"/>
    </source>
</evidence>
<dbReference type="STRING" id="555088.DealDRAFT_2085"/>
<evidence type="ECO:0000256" key="1">
    <source>
        <dbReference type="ARBA" id="ARBA00023122"/>
    </source>
</evidence>
<keyword evidence="1 2" id="KW-0129">CBS domain</keyword>
<dbReference type="PANTHER" id="PTHR43080">
    <property type="entry name" value="CBS DOMAIN-CONTAINING PROTEIN CBSX3, MITOCHONDRIAL"/>
    <property type="match status" value="1"/>
</dbReference>
<proteinExistence type="predicted"/>
<dbReference type="InterPro" id="IPR051257">
    <property type="entry name" value="Diverse_CBS-Domain"/>
</dbReference>
<evidence type="ECO:0000313" key="5">
    <source>
        <dbReference type="Proteomes" id="UP000006443"/>
    </source>
</evidence>
<dbReference type="AlphaFoldDB" id="C0GHX6"/>
<gene>
    <name evidence="4" type="ORF">DealDRAFT_2085</name>
</gene>
<dbReference type="InterPro" id="IPR000644">
    <property type="entry name" value="CBS_dom"/>
</dbReference>
<dbReference type="eggNOG" id="COG0517">
    <property type="taxonomic scope" value="Bacteria"/>
</dbReference>
<comment type="caution">
    <text evidence="4">The sequence shown here is derived from an EMBL/GenBank/DDBJ whole genome shotgun (WGS) entry which is preliminary data.</text>
</comment>
<reference evidence="4 5" key="1">
    <citation type="submission" date="2009-02" db="EMBL/GenBank/DDBJ databases">
        <title>Sequencing of the draft genome and assembly of Dethiobacter alkaliphilus AHT 1.</title>
        <authorList>
            <consortium name="US DOE Joint Genome Institute (JGI-PGF)"/>
            <person name="Lucas S."/>
            <person name="Copeland A."/>
            <person name="Lapidus A."/>
            <person name="Glavina del Rio T."/>
            <person name="Dalin E."/>
            <person name="Tice H."/>
            <person name="Bruce D."/>
            <person name="Goodwin L."/>
            <person name="Pitluck S."/>
            <person name="Larimer F."/>
            <person name="Land M.L."/>
            <person name="Hauser L."/>
            <person name="Muyzer G."/>
        </authorList>
    </citation>
    <scope>NUCLEOTIDE SEQUENCE [LARGE SCALE GENOMIC DNA]</scope>
    <source>
        <strain evidence="4 5">AHT 1</strain>
    </source>
</reference>